<comment type="caution">
    <text evidence="3">The sequence shown here is derived from an EMBL/GenBank/DDBJ whole genome shotgun (WGS) entry which is preliminary data.</text>
</comment>
<dbReference type="Pfam" id="PF08240">
    <property type="entry name" value="ADH_N"/>
    <property type="match status" value="1"/>
</dbReference>
<feature type="domain" description="Enoyl reductase (ER)" evidence="2">
    <location>
        <begin position="10"/>
        <end position="305"/>
    </location>
</feature>
<dbReference type="InterPro" id="IPR020843">
    <property type="entry name" value="ER"/>
</dbReference>
<proteinExistence type="predicted"/>
<dbReference type="EMBL" id="JARFYM010000015">
    <property type="protein sequence ID" value="MDL2400963.1"/>
    <property type="molecule type" value="Genomic_DNA"/>
</dbReference>
<evidence type="ECO:0000259" key="2">
    <source>
        <dbReference type="SMART" id="SM00829"/>
    </source>
</evidence>
<gene>
    <name evidence="3" type="ORF">PY649_18820</name>
</gene>
<evidence type="ECO:0000256" key="1">
    <source>
        <dbReference type="ARBA" id="ARBA00022857"/>
    </source>
</evidence>
<dbReference type="InterPro" id="IPR036291">
    <property type="entry name" value="NAD(P)-bd_dom_sf"/>
</dbReference>
<dbReference type="InterPro" id="IPR013154">
    <property type="entry name" value="ADH-like_N"/>
</dbReference>
<accession>A0ABT7JX92</accession>
<evidence type="ECO:0000313" key="4">
    <source>
        <dbReference type="Proteomes" id="UP001172645"/>
    </source>
</evidence>
<organism evidence="3 4">
    <name type="scientific">Rhizobium mayense</name>
    <dbReference type="NCBI Taxonomy" id="1312184"/>
    <lineage>
        <taxon>Bacteria</taxon>
        <taxon>Pseudomonadati</taxon>
        <taxon>Pseudomonadota</taxon>
        <taxon>Alphaproteobacteria</taxon>
        <taxon>Hyphomicrobiales</taxon>
        <taxon>Rhizobiaceae</taxon>
        <taxon>Rhizobium/Agrobacterium group</taxon>
        <taxon>Rhizobium</taxon>
    </lineage>
</organism>
<dbReference type="RefSeq" id="WP_285870125.1">
    <property type="nucleotide sequence ID" value="NZ_JARFYM010000015.1"/>
</dbReference>
<dbReference type="Proteomes" id="UP001172645">
    <property type="component" value="Unassembled WGS sequence"/>
</dbReference>
<dbReference type="Gene3D" id="3.90.180.10">
    <property type="entry name" value="Medium-chain alcohol dehydrogenases, catalytic domain"/>
    <property type="match status" value="1"/>
</dbReference>
<dbReference type="PANTHER" id="PTHR44154:SF1">
    <property type="entry name" value="QUINONE OXIDOREDUCTASE"/>
    <property type="match status" value="1"/>
</dbReference>
<sequence length="308" mass="33033">MKAIQYRGYGSADVMHYVDLPDPRAGRGQILVKLAAASVAPFDWKLRAGHLRNHFTVPMPSIPGRDGAGEVIAVGEDVTEFAIGDRVSVVAGVFSQGCYAEKIACDAKNAVRIPDNLDFVEATALSNPGRSAWICVRTAEVKSGDKVLVHAGAGAVGGLLVQLCHHIGAEVTATCRAANRDYVLGLGANRVVAYDQEDFSELRGQDVVFDLMGGDVHDRSYNVLEPGGRLIWLVADPITNRGAEFGVTVTRAMITDDKEVLQSIMDLAEAGMLKPQVARRMPLPDAAEAHRLMEAGAISRGRLVLTME</sequence>
<dbReference type="EC" id="1.-.-.-" evidence="3"/>
<dbReference type="GO" id="GO:0016491">
    <property type="term" value="F:oxidoreductase activity"/>
    <property type="evidence" value="ECO:0007669"/>
    <property type="project" value="UniProtKB-KW"/>
</dbReference>
<keyword evidence="3" id="KW-0560">Oxidoreductase</keyword>
<evidence type="ECO:0000313" key="3">
    <source>
        <dbReference type="EMBL" id="MDL2400963.1"/>
    </source>
</evidence>
<dbReference type="Gene3D" id="3.40.50.720">
    <property type="entry name" value="NAD(P)-binding Rossmann-like Domain"/>
    <property type="match status" value="1"/>
</dbReference>
<dbReference type="Pfam" id="PF13602">
    <property type="entry name" value="ADH_zinc_N_2"/>
    <property type="match status" value="1"/>
</dbReference>
<dbReference type="InterPro" id="IPR011032">
    <property type="entry name" value="GroES-like_sf"/>
</dbReference>
<dbReference type="CDD" id="cd05289">
    <property type="entry name" value="MDR_like_2"/>
    <property type="match status" value="1"/>
</dbReference>
<dbReference type="InterPro" id="IPR051603">
    <property type="entry name" value="Zinc-ADH_QOR/CCCR"/>
</dbReference>
<dbReference type="SUPFAM" id="SSF50129">
    <property type="entry name" value="GroES-like"/>
    <property type="match status" value="1"/>
</dbReference>
<keyword evidence="1" id="KW-0521">NADP</keyword>
<keyword evidence="4" id="KW-1185">Reference proteome</keyword>
<reference evidence="3" key="1">
    <citation type="submission" date="2023-06" db="EMBL/GenBank/DDBJ databases">
        <title>Phylogenetic Diversity of Rhizobium strains.</title>
        <authorList>
            <person name="Moura F.T."/>
            <person name="Helene L.C.F."/>
            <person name="Hungria M."/>
        </authorList>
    </citation>
    <scope>NUCLEOTIDE SEQUENCE</scope>
    <source>
        <strain evidence="3">CCGE526</strain>
    </source>
</reference>
<name>A0ABT7JX92_9HYPH</name>
<protein>
    <submittedName>
        <fullName evidence="3">NADP-dependent oxidoreductase</fullName>
        <ecNumber evidence="3">1.-.-.-</ecNumber>
    </submittedName>
</protein>
<dbReference type="SMART" id="SM00829">
    <property type="entry name" value="PKS_ER"/>
    <property type="match status" value="1"/>
</dbReference>
<dbReference type="PANTHER" id="PTHR44154">
    <property type="entry name" value="QUINONE OXIDOREDUCTASE"/>
    <property type="match status" value="1"/>
</dbReference>
<dbReference type="SUPFAM" id="SSF51735">
    <property type="entry name" value="NAD(P)-binding Rossmann-fold domains"/>
    <property type="match status" value="1"/>
</dbReference>